<evidence type="ECO:0000313" key="3">
    <source>
        <dbReference type="Proteomes" id="UP000183853"/>
    </source>
</evidence>
<comment type="caution">
    <text evidence="2">The sequence shown here is derived from an EMBL/GenBank/DDBJ whole genome shotgun (WGS) entry which is preliminary data.</text>
</comment>
<dbReference type="EMBL" id="FNHM01000002">
    <property type="protein sequence ID" value="SDM40259.1"/>
    <property type="molecule type" value="Genomic_DNA"/>
</dbReference>
<organism evidence="2 3">
    <name type="scientific">Pseudomonas syringae</name>
    <dbReference type="NCBI Taxonomy" id="317"/>
    <lineage>
        <taxon>Bacteria</taxon>
        <taxon>Pseudomonadati</taxon>
        <taxon>Pseudomonadota</taxon>
        <taxon>Gammaproteobacteria</taxon>
        <taxon>Pseudomonadales</taxon>
        <taxon>Pseudomonadaceae</taxon>
        <taxon>Pseudomonas</taxon>
    </lineage>
</organism>
<protein>
    <submittedName>
        <fullName evidence="2">Uncharacterized protein</fullName>
    </submittedName>
</protein>
<dbReference type="Proteomes" id="UP000183853">
    <property type="component" value="Unassembled WGS sequence"/>
</dbReference>
<gene>
    <name evidence="2" type="ORF">SAMN05444505_102624</name>
</gene>
<evidence type="ECO:0000313" key="2">
    <source>
        <dbReference type="EMBL" id="SDM40259.1"/>
    </source>
</evidence>
<name>A0AB37ZIH1_PSESX</name>
<accession>A0AB37ZIH1</accession>
<proteinExistence type="predicted"/>
<sequence length="67" mass="7289">MSHPLPTIRTSRLLLAALQPEQALTLSRLADEPTIAAMTLHCPAPTPLSMRGHSLHRPTTNTPPVRC</sequence>
<evidence type="ECO:0000256" key="1">
    <source>
        <dbReference type="SAM" id="MobiDB-lite"/>
    </source>
</evidence>
<feature type="compositionally biased region" description="Polar residues" evidence="1">
    <location>
        <begin position="57"/>
        <end position="67"/>
    </location>
</feature>
<reference evidence="2 3" key="1">
    <citation type="submission" date="2016-10" db="EMBL/GenBank/DDBJ databases">
        <authorList>
            <person name="Varghese N."/>
            <person name="Submissions S."/>
        </authorList>
    </citation>
    <scope>NUCLEOTIDE SEQUENCE [LARGE SCALE GENOMIC DNA]</scope>
    <source>
        <strain evidence="2 3">BS2122</strain>
    </source>
</reference>
<dbReference type="AlphaFoldDB" id="A0AB37ZIH1"/>
<feature type="region of interest" description="Disordered" evidence="1">
    <location>
        <begin position="46"/>
        <end position="67"/>
    </location>
</feature>